<geneLocation type="plasmid" evidence="2">
    <name>ppnihbp1_1</name>
</geneLocation>
<organism evidence="1 2">
    <name type="scientific">Pseudomonas nitroreducens</name>
    <dbReference type="NCBI Taxonomy" id="46680"/>
    <lineage>
        <taxon>Bacteria</taxon>
        <taxon>Pseudomonadati</taxon>
        <taxon>Pseudomonadota</taxon>
        <taxon>Gammaproteobacteria</taxon>
        <taxon>Pseudomonadales</taxon>
        <taxon>Pseudomonadaceae</taxon>
        <taxon>Pseudomonas</taxon>
    </lineage>
</organism>
<dbReference type="AlphaFoldDB" id="A0A6G6JAQ2"/>
<sequence length="182" mass="19808">MIGALHFVVDGVVHPCYVLDMAGNLVRCSQDGSPQSLLPFATEMVSSSDEVSSPRPWSITPQAVISRVNEVAQLQPKVLEAYPGGVVQKMSLPFAAPVDTRETEESILQAVEILPGLDEETARTVRETLAIHGVHPLPVFGTFNEEIHQAQAGELCVGEIRKVADGWFSNMKVYRKALVRSA</sequence>
<evidence type="ECO:0000313" key="1">
    <source>
        <dbReference type="EMBL" id="QIE91551.1"/>
    </source>
</evidence>
<dbReference type="KEGG" id="pnt:G5B91_35050"/>
<keyword evidence="1" id="KW-0614">Plasmid</keyword>
<accession>A0A6G6JAQ2</accession>
<gene>
    <name evidence="1" type="ORF">G5B91_35050</name>
</gene>
<reference evidence="1 2" key="1">
    <citation type="submission" date="2020-02" db="EMBL/GenBank/DDBJ databases">
        <title>Integrative conjugative elements (ICEs) and plasmids drive adaptation of Pseudomonas nitroreducens strain HBP1 to wastewater environment.</title>
        <authorList>
            <person name="Sentchilo V."/>
            <person name="Carraro N."/>
            <person name="Bertelli C."/>
            <person name="van der Meer J.R."/>
        </authorList>
    </citation>
    <scope>NUCLEOTIDE SEQUENCE [LARGE SCALE GENOMIC DNA]</scope>
    <source>
        <strain evidence="1 2">HBP1</strain>
        <plasmid evidence="2">ppnihbp1_1</plasmid>
    </source>
</reference>
<dbReference type="RefSeq" id="WP_024764890.1">
    <property type="nucleotide sequence ID" value="NZ_CP049142.1"/>
</dbReference>
<name>A0A6G6JAQ2_PSENT</name>
<proteinExistence type="predicted"/>
<dbReference type="Proteomes" id="UP000501063">
    <property type="component" value="Plasmid pPniHBP1_1"/>
</dbReference>
<dbReference type="EMBL" id="CP049142">
    <property type="protein sequence ID" value="QIE91551.1"/>
    <property type="molecule type" value="Genomic_DNA"/>
</dbReference>
<evidence type="ECO:0000313" key="2">
    <source>
        <dbReference type="Proteomes" id="UP000501063"/>
    </source>
</evidence>
<protein>
    <submittedName>
        <fullName evidence="1">Uncharacterized protein</fullName>
    </submittedName>
</protein>